<evidence type="ECO:0000313" key="1">
    <source>
        <dbReference type="EMBL" id="KAH7988537.1"/>
    </source>
</evidence>
<evidence type="ECO:0000313" key="2">
    <source>
        <dbReference type="Proteomes" id="UP000827872"/>
    </source>
</evidence>
<organism evidence="1 2">
    <name type="scientific">Sphaerodactylus townsendi</name>
    <dbReference type="NCBI Taxonomy" id="933632"/>
    <lineage>
        <taxon>Eukaryota</taxon>
        <taxon>Metazoa</taxon>
        <taxon>Chordata</taxon>
        <taxon>Craniata</taxon>
        <taxon>Vertebrata</taxon>
        <taxon>Euteleostomi</taxon>
        <taxon>Lepidosauria</taxon>
        <taxon>Squamata</taxon>
        <taxon>Bifurcata</taxon>
        <taxon>Gekkota</taxon>
        <taxon>Sphaerodactylidae</taxon>
        <taxon>Sphaerodactylus</taxon>
    </lineage>
</organism>
<dbReference type="Proteomes" id="UP000827872">
    <property type="component" value="Linkage Group LG10"/>
</dbReference>
<dbReference type="EMBL" id="CM037623">
    <property type="protein sequence ID" value="KAH7988537.1"/>
    <property type="molecule type" value="Genomic_DNA"/>
</dbReference>
<reference evidence="1" key="1">
    <citation type="submission" date="2021-08" db="EMBL/GenBank/DDBJ databases">
        <title>The first chromosome-level gecko genome reveals the dynamic sex chromosomes of Neotropical dwarf geckos (Sphaerodactylidae: Sphaerodactylus).</title>
        <authorList>
            <person name="Pinto B.J."/>
            <person name="Keating S.E."/>
            <person name="Gamble T."/>
        </authorList>
    </citation>
    <scope>NUCLEOTIDE SEQUENCE</scope>
    <source>
        <strain evidence="1">TG3544</strain>
    </source>
</reference>
<proteinExistence type="predicted"/>
<name>A0ACB8E7X3_9SAUR</name>
<sequence>MHTQELLCQLERANEKTIENEKLMLEHQEKVNRLQRRLSQAEERAATASQQLSTINMQRKKAASLIELENI</sequence>
<accession>A0ACB8E7X3</accession>
<keyword evidence="2" id="KW-1185">Reference proteome</keyword>
<protein>
    <submittedName>
        <fullName evidence="1">Uncharacterized protein</fullName>
    </submittedName>
</protein>
<gene>
    <name evidence="1" type="ORF">K3G42_018589</name>
</gene>
<comment type="caution">
    <text evidence="1">The sequence shown here is derived from an EMBL/GenBank/DDBJ whole genome shotgun (WGS) entry which is preliminary data.</text>
</comment>